<keyword evidence="2" id="KW-1185">Reference proteome</keyword>
<dbReference type="EMBL" id="SNSC02000007">
    <property type="protein sequence ID" value="TID22942.1"/>
    <property type="molecule type" value="Genomic_DNA"/>
</dbReference>
<dbReference type="Proteomes" id="UP000298493">
    <property type="component" value="Unassembled WGS sequence"/>
</dbReference>
<name>A0A4Z1PKP4_9PEZI</name>
<gene>
    <name evidence="1" type="ORF">E6O75_ATG02116</name>
</gene>
<reference evidence="1 2" key="1">
    <citation type="submission" date="2019-04" db="EMBL/GenBank/DDBJ databases">
        <title>High contiguity whole genome sequence and gene annotation resource for two Venturia nashicola isolates.</title>
        <authorList>
            <person name="Prokchorchik M."/>
            <person name="Won K."/>
            <person name="Lee Y."/>
            <person name="Choi E.D."/>
            <person name="Segonzac C."/>
            <person name="Sohn K.H."/>
        </authorList>
    </citation>
    <scope>NUCLEOTIDE SEQUENCE [LARGE SCALE GENOMIC DNA]</scope>
    <source>
        <strain evidence="1 2">PRI2</strain>
    </source>
</reference>
<dbReference type="AlphaFoldDB" id="A0A4Z1PKP4"/>
<proteinExistence type="predicted"/>
<organism evidence="1 2">
    <name type="scientific">Venturia nashicola</name>
    <dbReference type="NCBI Taxonomy" id="86259"/>
    <lineage>
        <taxon>Eukaryota</taxon>
        <taxon>Fungi</taxon>
        <taxon>Dikarya</taxon>
        <taxon>Ascomycota</taxon>
        <taxon>Pezizomycotina</taxon>
        <taxon>Dothideomycetes</taxon>
        <taxon>Pleosporomycetidae</taxon>
        <taxon>Venturiales</taxon>
        <taxon>Venturiaceae</taxon>
        <taxon>Venturia</taxon>
    </lineage>
</organism>
<protein>
    <submittedName>
        <fullName evidence="1">Uncharacterized protein</fullName>
    </submittedName>
</protein>
<comment type="caution">
    <text evidence="1">The sequence shown here is derived from an EMBL/GenBank/DDBJ whole genome shotgun (WGS) entry which is preliminary data.</text>
</comment>
<evidence type="ECO:0000313" key="2">
    <source>
        <dbReference type="Proteomes" id="UP000298493"/>
    </source>
</evidence>
<accession>A0A4Z1PKP4</accession>
<sequence length="116" mass="13316">MSSEGLIGSAEPLLTLLLRLLQELRDNIFHQLFNIASTIVVEGLQVDEDSNIRFKLLEPLPVNILRTSKKLRADATLELQKYIGTTKLVSNCYFSVFQEFIDSLPDYVKKNYLRIQ</sequence>
<evidence type="ECO:0000313" key="1">
    <source>
        <dbReference type="EMBL" id="TID22942.1"/>
    </source>
</evidence>